<evidence type="ECO:0000313" key="1">
    <source>
        <dbReference type="EMBL" id="CTQ49421.1"/>
    </source>
</evidence>
<sequence length="221" mass="23216">MTPIRLTSILAAAIVVVGCGNTESQSGLDIAAASVAGVVGGAEPVADARSVLTSDLIAASPGSLLLVVQEDGDNGFVVAPVSSNRGTLQWQTLDGTALLQRNGVLVGTRGFGFDLMTADIEPLAAALVQGGGRDLRRVNRVLVAGRMVALEYFCTVTPRGVETLASFGRTFRTTRYDESCAGADGDSFTNSYWLSANGAVRRSRERVSPQIGMFDIFRLTE</sequence>
<dbReference type="Pfam" id="PF11102">
    <property type="entry name" value="YjbF"/>
    <property type="match status" value="1"/>
</dbReference>
<proteinExistence type="predicted"/>
<dbReference type="STRING" id="420998.JDO7802_01435"/>
<dbReference type="InterPro" id="IPR023373">
    <property type="entry name" value="YmcC_sf"/>
</dbReference>
<evidence type="ECO:0008006" key="3">
    <source>
        <dbReference type="Google" id="ProtNLM"/>
    </source>
</evidence>
<protein>
    <recommendedName>
        <fullName evidence="3">Group 4 capsule protein B homolog</fullName>
    </recommendedName>
</protein>
<reference evidence="1 2" key="1">
    <citation type="submission" date="2015-07" db="EMBL/GenBank/DDBJ databases">
        <authorList>
            <person name="Noorani M."/>
        </authorList>
    </citation>
    <scope>NUCLEOTIDE SEQUENCE [LARGE SCALE GENOMIC DNA]</scope>
    <source>
        <strain evidence="1 2">CECT 7802</strain>
    </source>
</reference>
<gene>
    <name evidence="1" type="ORF">JDO7802_01435</name>
</gene>
<dbReference type="Gene3D" id="2.40.360.10">
    <property type="entry name" value="YmcC-like"/>
    <property type="match status" value="1"/>
</dbReference>
<evidence type="ECO:0000313" key="2">
    <source>
        <dbReference type="Proteomes" id="UP000049222"/>
    </source>
</evidence>
<dbReference type="EMBL" id="CXSU01000011">
    <property type="protein sequence ID" value="CTQ49421.1"/>
    <property type="molecule type" value="Genomic_DNA"/>
</dbReference>
<dbReference type="PROSITE" id="PS51257">
    <property type="entry name" value="PROKAR_LIPOPROTEIN"/>
    <property type="match status" value="1"/>
</dbReference>
<dbReference type="RefSeq" id="WP_187298110.1">
    <property type="nucleotide sequence ID" value="NZ_CXSU01000011.1"/>
</dbReference>
<dbReference type="AlphaFoldDB" id="A0A0M6YGE3"/>
<dbReference type="SUPFAM" id="SSF159270">
    <property type="entry name" value="YmcC-like"/>
    <property type="match status" value="1"/>
</dbReference>
<dbReference type="InterPro" id="IPR021308">
    <property type="entry name" value="GfcB"/>
</dbReference>
<organism evidence="1 2">
    <name type="scientific">Jannaschia donghaensis</name>
    <dbReference type="NCBI Taxonomy" id="420998"/>
    <lineage>
        <taxon>Bacteria</taxon>
        <taxon>Pseudomonadati</taxon>
        <taxon>Pseudomonadota</taxon>
        <taxon>Alphaproteobacteria</taxon>
        <taxon>Rhodobacterales</taxon>
        <taxon>Roseobacteraceae</taxon>
        <taxon>Jannaschia</taxon>
    </lineage>
</organism>
<name>A0A0M6YGE3_9RHOB</name>
<dbReference type="Proteomes" id="UP000049222">
    <property type="component" value="Unassembled WGS sequence"/>
</dbReference>
<keyword evidence="2" id="KW-1185">Reference proteome</keyword>
<accession>A0A0M6YGE3</accession>